<accession>A0A1H6Y3X5</accession>
<gene>
    <name evidence="4" type="ORF">SAMN05192553_103203</name>
</gene>
<keyword evidence="5" id="KW-1185">Reference proteome</keyword>
<dbReference type="Gene3D" id="2.40.160.50">
    <property type="entry name" value="membrane protein fhac: a member of the omp85/tpsb transporter family"/>
    <property type="match status" value="1"/>
</dbReference>
<dbReference type="Gene3D" id="3.10.20.310">
    <property type="entry name" value="membrane protein fhac"/>
    <property type="match status" value="1"/>
</dbReference>
<evidence type="ECO:0000313" key="4">
    <source>
        <dbReference type="EMBL" id="SEJ31505.1"/>
    </source>
</evidence>
<dbReference type="STRING" id="1416801.SAMN05192553_103203"/>
<dbReference type="Pfam" id="PF01103">
    <property type="entry name" value="Omp85"/>
    <property type="match status" value="1"/>
</dbReference>
<evidence type="ECO:0000256" key="2">
    <source>
        <dbReference type="ARBA" id="ARBA00023136"/>
    </source>
</evidence>
<reference evidence="5" key="1">
    <citation type="submission" date="2016-10" db="EMBL/GenBank/DDBJ databases">
        <authorList>
            <person name="Varghese N."/>
            <person name="Submissions S."/>
        </authorList>
    </citation>
    <scope>NUCLEOTIDE SEQUENCE [LARGE SCALE GENOMIC DNA]</scope>
    <source>
        <strain evidence="5">IBRC-M 10761</strain>
    </source>
</reference>
<evidence type="ECO:0000313" key="5">
    <source>
        <dbReference type="Proteomes" id="UP000199403"/>
    </source>
</evidence>
<protein>
    <submittedName>
        <fullName evidence="4">Surface antigen</fullName>
    </submittedName>
</protein>
<proteinExistence type="predicted"/>
<dbReference type="AlphaFoldDB" id="A0A1H6Y3X5"/>
<dbReference type="Proteomes" id="UP000199403">
    <property type="component" value="Unassembled WGS sequence"/>
</dbReference>
<sequence>MGLAVFGKAQTTAYQLSVAIAAEGSDTIRETYELPDSMAVYRFSRKLIDSLQWEGFLDVEDSLQFFGEKKASLFLNAGPQYTWLYLGRGNLEPWMLPSSSRMGFPTQGKPFRFRELRSIIDEILNRGQNTGYPFIAVSLDSVRLSQDQVAAGLQVDKGPWISFDTLRITGDSRTQPLFLSRKLRMAPGEPFSQKRVDQALDAVRNTPYLRLDGAPELSFQNEEATVYLPVNDRKINRLDGIIGFLPNEIEANKWLVTGQFDVHLANVSGKGRDYSLNWQRLSQYSQNLRVAGREPFLFGSQLDLGISFAFLKEDTTFLNREFELHVGYQLAAKTYLTFFGKRQAGDLLDVSRYSDASELPEIADYRYTNYGATVDFSDLDDILMPRSGWRGLLRLGIGNKRLVENTGLPQELYEEARQNTLQYYVRGNLQRYFRWNQSLSTKLSLDAGDIYNSNLFLNDLFRLGGLKSIRGFNENFFYASRYAYLTVEPRYYIGNESYFLLFSDIGMLENRVSGQAREWPIALGGGLSLETSGGIFTFVYALGQAANQPMTVAYSRVHFGFTSRF</sequence>
<organism evidence="4 5">
    <name type="scientific">Cyclobacterium xiamenense</name>
    <dbReference type="NCBI Taxonomy" id="1297121"/>
    <lineage>
        <taxon>Bacteria</taxon>
        <taxon>Pseudomonadati</taxon>
        <taxon>Bacteroidota</taxon>
        <taxon>Cytophagia</taxon>
        <taxon>Cytophagales</taxon>
        <taxon>Cyclobacteriaceae</taxon>
        <taxon>Cyclobacterium</taxon>
    </lineage>
</organism>
<evidence type="ECO:0000256" key="1">
    <source>
        <dbReference type="ARBA" id="ARBA00004370"/>
    </source>
</evidence>
<dbReference type="GO" id="GO:0019867">
    <property type="term" value="C:outer membrane"/>
    <property type="evidence" value="ECO:0007669"/>
    <property type="project" value="InterPro"/>
</dbReference>
<keyword evidence="2" id="KW-0472">Membrane</keyword>
<dbReference type="EMBL" id="FNZH01000003">
    <property type="protein sequence ID" value="SEJ31505.1"/>
    <property type="molecule type" value="Genomic_DNA"/>
</dbReference>
<dbReference type="InterPro" id="IPR000184">
    <property type="entry name" value="Bac_surfAg_D15"/>
</dbReference>
<comment type="subcellular location">
    <subcellularLocation>
        <location evidence="1">Membrane</location>
    </subcellularLocation>
</comment>
<feature type="domain" description="Bacterial surface antigen (D15)" evidence="3">
    <location>
        <begin position="266"/>
        <end position="565"/>
    </location>
</feature>
<name>A0A1H6Y3X5_9BACT</name>
<evidence type="ECO:0000259" key="3">
    <source>
        <dbReference type="Pfam" id="PF01103"/>
    </source>
</evidence>